<feature type="binding site" evidence="10">
    <location>
        <position position="293"/>
    </location>
    <ligand>
        <name>ATP</name>
        <dbReference type="ChEBI" id="CHEBI:30616"/>
    </ligand>
</feature>
<evidence type="ECO:0000256" key="2">
    <source>
        <dbReference type="ARBA" id="ARBA00004838"/>
    </source>
</evidence>
<keyword evidence="8 10" id="KW-0067">ATP-binding</keyword>
<dbReference type="EC" id="2.7.2.3" evidence="3 10"/>
<name>A0ABR8XEZ3_9BACL</name>
<evidence type="ECO:0000256" key="8">
    <source>
        <dbReference type="ARBA" id="ARBA00022840"/>
    </source>
</evidence>
<evidence type="ECO:0000256" key="9">
    <source>
        <dbReference type="ARBA" id="ARBA00023152"/>
    </source>
</evidence>
<comment type="caution">
    <text evidence="12">The sequence shown here is derived from an EMBL/GenBank/DDBJ whole genome shotgun (WGS) entry which is preliminary data.</text>
</comment>
<dbReference type="InterPro" id="IPR015824">
    <property type="entry name" value="Phosphoglycerate_kinase_N"/>
</dbReference>
<comment type="similarity">
    <text evidence="10 11">Belongs to the phosphoglycerate kinase family.</text>
</comment>
<evidence type="ECO:0000256" key="11">
    <source>
        <dbReference type="RuleBase" id="RU000532"/>
    </source>
</evidence>
<dbReference type="PROSITE" id="PS00111">
    <property type="entry name" value="PGLYCERATE_KINASE"/>
    <property type="match status" value="1"/>
</dbReference>
<evidence type="ECO:0000256" key="7">
    <source>
        <dbReference type="ARBA" id="ARBA00022777"/>
    </source>
</evidence>
<comment type="catalytic activity">
    <reaction evidence="1 10 11">
        <text>(2R)-3-phosphoglycerate + ATP = (2R)-3-phospho-glyceroyl phosphate + ADP</text>
        <dbReference type="Rhea" id="RHEA:14801"/>
        <dbReference type="ChEBI" id="CHEBI:30616"/>
        <dbReference type="ChEBI" id="CHEBI:57604"/>
        <dbReference type="ChEBI" id="CHEBI:58272"/>
        <dbReference type="ChEBI" id="CHEBI:456216"/>
        <dbReference type="EC" id="2.7.2.3"/>
    </reaction>
</comment>
<dbReference type="RefSeq" id="WP_191708204.1">
    <property type="nucleotide sequence ID" value="NZ_JACSQA010000024.1"/>
</dbReference>
<sequence>MFLKKTMNDVEVKGKRVFVRVDFNVPMENGEITDDTRIRAAIPTIQQLVNSGAKVILASHLGRPKGEVKEELRLTAVGHHLSKLIGQPVIKLDESIGEEVETTVGNIKEGDIVLLENVRFHKGEEKNDEELSKSFAKLADIYVNDAFGAAHRAHASTEGIAKYIPAVSGLLMEKELNVLGKALSNPERPFTAIIGGAKVKDKIGVIENLLDKVDHLIIGGGLSFTFTKAQGYSIGKSLLEEDKIELAQGFIEKAKEKGVQLHMPIDTVVANEFSKDAETKVVSIEDIPEDWMGLDIGPKTAERYAEIIKQSKLIIWNGPMGVFEMDKFANGTKTVAQAMAETEGYTIIGGGDSAAAVEKFEVADQMNHISTGGGASLELMEGKQLPGIIALNDK</sequence>
<evidence type="ECO:0000256" key="6">
    <source>
        <dbReference type="ARBA" id="ARBA00022741"/>
    </source>
</evidence>
<evidence type="ECO:0000256" key="10">
    <source>
        <dbReference type="HAMAP-Rule" id="MF_00145"/>
    </source>
</evidence>
<dbReference type="InterPro" id="IPR036043">
    <property type="entry name" value="Phosphoglycerate_kinase_sf"/>
</dbReference>
<feature type="binding site" evidence="10">
    <location>
        <begin position="22"/>
        <end position="24"/>
    </location>
    <ligand>
        <name>substrate</name>
    </ligand>
</feature>
<feature type="binding site" evidence="10">
    <location>
        <begin position="60"/>
        <end position="63"/>
    </location>
    <ligand>
        <name>substrate</name>
    </ligand>
</feature>
<evidence type="ECO:0000256" key="5">
    <source>
        <dbReference type="ARBA" id="ARBA00022679"/>
    </source>
</evidence>
<dbReference type="Proteomes" id="UP000640930">
    <property type="component" value="Unassembled WGS sequence"/>
</dbReference>
<dbReference type="GO" id="GO:0016301">
    <property type="term" value="F:kinase activity"/>
    <property type="evidence" value="ECO:0007669"/>
    <property type="project" value="UniProtKB-KW"/>
</dbReference>
<comment type="pathway">
    <text evidence="2 10">Carbohydrate degradation; glycolysis; pyruvate from D-glyceraldehyde 3-phosphate: step 2/5.</text>
</comment>
<dbReference type="CDD" id="cd00318">
    <property type="entry name" value="Phosphoglycerate_kinase"/>
    <property type="match status" value="1"/>
</dbReference>
<keyword evidence="7 10" id="KW-0418">Kinase</keyword>
<feature type="binding site" evidence="10">
    <location>
        <position position="202"/>
    </location>
    <ligand>
        <name>ATP</name>
        <dbReference type="ChEBI" id="CHEBI:30616"/>
    </ligand>
</feature>
<evidence type="ECO:0000313" key="13">
    <source>
        <dbReference type="Proteomes" id="UP000640930"/>
    </source>
</evidence>
<dbReference type="InterPro" id="IPR015911">
    <property type="entry name" value="Phosphoglycerate_kinase_CS"/>
</dbReference>
<dbReference type="Gene3D" id="3.40.50.1260">
    <property type="entry name" value="Phosphoglycerate kinase, N-terminal domain"/>
    <property type="match status" value="2"/>
</dbReference>
<dbReference type="EMBL" id="JACSQA010000024">
    <property type="protein sequence ID" value="MBD8027781.1"/>
    <property type="molecule type" value="Genomic_DNA"/>
</dbReference>
<keyword evidence="5 10" id="KW-0808">Transferase</keyword>
<dbReference type="PANTHER" id="PTHR11406">
    <property type="entry name" value="PHOSPHOGLYCERATE KINASE"/>
    <property type="match status" value="1"/>
</dbReference>
<keyword evidence="10" id="KW-0963">Cytoplasm</keyword>
<keyword evidence="9 10" id="KW-0324">Glycolysis</keyword>
<dbReference type="PRINTS" id="PR00477">
    <property type="entry name" value="PHGLYCKINASE"/>
</dbReference>
<evidence type="ECO:0000256" key="1">
    <source>
        <dbReference type="ARBA" id="ARBA00000642"/>
    </source>
</evidence>
<proteinExistence type="inferred from homology"/>
<dbReference type="PANTHER" id="PTHR11406:SF23">
    <property type="entry name" value="PHOSPHOGLYCERATE KINASE 1, CHLOROPLASTIC-RELATED"/>
    <property type="match status" value="1"/>
</dbReference>
<dbReference type="Pfam" id="PF00162">
    <property type="entry name" value="PGK"/>
    <property type="match status" value="1"/>
</dbReference>
<feature type="binding site" evidence="10">
    <location>
        <position position="37"/>
    </location>
    <ligand>
        <name>substrate</name>
    </ligand>
</feature>
<dbReference type="InterPro" id="IPR001576">
    <property type="entry name" value="Phosphoglycerate_kinase"/>
</dbReference>
<dbReference type="PIRSF" id="PIRSF000724">
    <property type="entry name" value="Pgk"/>
    <property type="match status" value="1"/>
</dbReference>
<keyword evidence="6 10" id="KW-0547">Nucleotide-binding</keyword>
<evidence type="ECO:0000256" key="4">
    <source>
        <dbReference type="ARBA" id="ARBA00016471"/>
    </source>
</evidence>
<comment type="subunit">
    <text evidence="10">Monomer.</text>
</comment>
<gene>
    <name evidence="10" type="primary">pgk</name>
    <name evidence="12" type="ORF">H9636_14095</name>
</gene>
<dbReference type="SUPFAM" id="SSF53748">
    <property type="entry name" value="Phosphoglycerate kinase"/>
    <property type="match status" value="1"/>
</dbReference>
<protein>
    <recommendedName>
        <fullName evidence="4 10">Phosphoglycerate kinase</fullName>
        <ecNumber evidence="3 10">2.7.2.3</ecNumber>
    </recommendedName>
</protein>
<reference evidence="12 13" key="1">
    <citation type="submission" date="2020-08" db="EMBL/GenBank/DDBJ databases">
        <title>A Genomic Blueprint of the Chicken Gut Microbiome.</title>
        <authorList>
            <person name="Gilroy R."/>
            <person name="Ravi A."/>
            <person name="Getino M."/>
            <person name="Pursley I."/>
            <person name="Horton D.L."/>
            <person name="Alikhan N.-F."/>
            <person name="Baker D."/>
            <person name="Gharbi K."/>
            <person name="Hall N."/>
            <person name="Watson M."/>
            <person name="Adriaenssens E.M."/>
            <person name="Foster-Nyarko E."/>
            <person name="Jarju S."/>
            <person name="Secka A."/>
            <person name="Antonio M."/>
            <person name="Oren A."/>
            <person name="Chaudhuri R."/>
            <person name="La Ragione R.M."/>
            <person name="Hildebrand F."/>
            <person name="Pallen M.J."/>
        </authorList>
    </citation>
    <scope>NUCLEOTIDE SEQUENCE [LARGE SCALE GENOMIC DNA]</scope>
    <source>
        <strain evidence="12 13">Re31</strain>
    </source>
</reference>
<feature type="binding site" evidence="10">
    <location>
        <position position="324"/>
    </location>
    <ligand>
        <name>ATP</name>
        <dbReference type="ChEBI" id="CHEBI:30616"/>
    </ligand>
</feature>
<organism evidence="12 13">
    <name type="scientific">Ureibacillus galli</name>
    <dbReference type="NCBI Taxonomy" id="2762222"/>
    <lineage>
        <taxon>Bacteria</taxon>
        <taxon>Bacillati</taxon>
        <taxon>Bacillota</taxon>
        <taxon>Bacilli</taxon>
        <taxon>Bacillales</taxon>
        <taxon>Caryophanaceae</taxon>
        <taxon>Ureibacillus</taxon>
    </lineage>
</organism>
<keyword evidence="13" id="KW-1185">Reference proteome</keyword>
<evidence type="ECO:0000313" key="12">
    <source>
        <dbReference type="EMBL" id="MBD8027781.1"/>
    </source>
</evidence>
<feature type="binding site" evidence="10">
    <location>
        <begin position="350"/>
        <end position="353"/>
    </location>
    <ligand>
        <name>ATP</name>
        <dbReference type="ChEBI" id="CHEBI:30616"/>
    </ligand>
</feature>
<accession>A0ABR8XEZ3</accession>
<feature type="binding site" evidence="10">
    <location>
        <position position="152"/>
    </location>
    <ligand>
        <name>substrate</name>
    </ligand>
</feature>
<dbReference type="HAMAP" id="MF_00145">
    <property type="entry name" value="Phosphoglyc_kinase"/>
    <property type="match status" value="1"/>
</dbReference>
<feature type="binding site" evidence="10">
    <location>
        <position position="119"/>
    </location>
    <ligand>
        <name>substrate</name>
    </ligand>
</feature>
<evidence type="ECO:0000256" key="3">
    <source>
        <dbReference type="ARBA" id="ARBA00013061"/>
    </source>
</evidence>
<comment type="subcellular location">
    <subcellularLocation>
        <location evidence="10">Cytoplasm</location>
    </subcellularLocation>
</comment>